<feature type="domain" description="AB hydrolase-1" evidence="2">
    <location>
        <begin position="45"/>
        <end position="316"/>
    </location>
</feature>
<keyword evidence="4" id="KW-1185">Reference proteome</keyword>
<keyword evidence="3" id="KW-0829">Tyrosine-protein kinase</keyword>
<dbReference type="GO" id="GO:0016787">
    <property type="term" value="F:hydrolase activity"/>
    <property type="evidence" value="ECO:0007669"/>
    <property type="project" value="UniProtKB-KW"/>
</dbReference>
<keyword evidence="3" id="KW-0418">Kinase</keyword>
<name>A0A239PKY3_9PROT</name>
<evidence type="ECO:0000256" key="1">
    <source>
        <dbReference type="ARBA" id="ARBA00022801"/>
    </source>
</evidence>
<gene>
    <name evidence="3" type="ORF">SAMN06297382_0788</name>
</gene>
<evidence type="ECO:0000313" key="3">
    <source>
        <dbReference type="EMBL" id="SNT68287.1"/>
    </source>
</evidence>
<dbReference type="OrthoDB" id="9812774at2"/>
<dbReference type="PRINTS" id="PR00412">
    <property type="entry name" value="EPOXHYDRLASE"/>
</dbReference>
<dbReference type="InterPro" id="IPR000639">
    <property type="entry name" value="Epox_hydrolase-like"/>
</dbReference>
<dbReference type="PRINTS" id="PR00111">
    <property type="entry name" value="ABHYDROLASE"/>
</dbReference>
<organism evidence="3 4">
    <name type="scientific">Amphiplicatus metriothermophilus</name>
    <dbReference type="NCBI Taxonomy" id="1519374"/>
    <lineage>
        <taxon>Bacteria</taxon>
        <taxon>Pseudomonadati</taxon>
        <taxon>Pseudomonadota</taxon>
        <taxon>Alphaproteobacteria</taxon>
        <taxon>Parvularculales</taxon>
        <taxon>Parvularculaceae</taxon>
        <taxon>Amphiplicatus</taxon>
    </lineage>
</organism>
<dbReference type="AlphaFoldDB" id="A0A239PKY3"/>
<dbReference type="GO" id="GO:0004713">
    <property type="term" value="F:protein tyrosine kinase activity"/>
    <property type="evidence" value="ECO:0007669"/>
    <property type="project" value="UniProtKB-KW"/>
</dbReference>
<dbReference type="Gene3D" id="3.40.50.1820">
    <property type="entry name" value="alpha/beta hydrolase"/>
    <property type="match status" value="1"/>
</dbReference>
<accession>A0A239PKY3</accession>
<protein>
    <submittedName>
        <fullName evidence="3">Epoxide hydrolase/non-specific protein-tyrosine kinase</fullName>
    </submittedName>
</protein>
<keyword evidence="1 3" id="KW-0378">Hydrolase</keyword>
<dbReference type="PANTHER" id="PTHR43329">
    <property type="entry name" value="EPOXIDE HYDROLASE"/>
    <property type="match status" value="1"/>
</dbReference>
<evidence type="ECO:0000313" key="4">
    <source>
        <dbReference type="Proteomes" id="UP000198346"/>
    </source>
</evidence>
<proteinExistence type="predicted"/>
<dbReference type="SUPFAM" id="SSF53474">
    <property type="entry name" value="alpha/beta-Hydrolases"/>
    <property type="match status" value="1"/>
</dbReference>
<dbReference type="RefSeq" id="WP_089411241.1">
    <property type="nucleotide sequence ID" value="NZ_FZQA01000001.1"/>
</dbReference>
<evidence type="ECO:0000259" key="2">
    <source>
        <dbReference type="Pfam" id="PF00561"/>
    </source>
</evidence>
<dbReference type="EMBL" id="FZQA01000001">
    <property type="protein sequence ID" value="SNT68287.1"/>
    <property type="molecule type" value="Genomic_DNA"/>
</dbReference>
<dbReference type="InterPro" id="IPR029058">
    <property type="entry name" value="AB_hydrolase_fold"/>
</dbReference>
<dbReference type="Pfam" id="PF00561">
    <property type="entry name" value="Abhydrolase_1"/>
    <property type="match status" value="1"/>
</dbReference>
<keyword evidence="3" id="KW-0808">Transferase</keyword>
<dbReference type="InterPro" id="IPR000073">
    <property type="entry name" value="AB_hydrolase_1"/>
</dbReference>
<reference evidence="3 4" key="1">
    <citation type="submission" date="2017-07" db="EMBL/GenBank/DDBJ databases">
        <authorList>
            <person name="Sun Z.S."/>
            <person name="Albrecht U."/>
            <person name="Echele G."/>
            <person name="Lee C.C."/>
        </authorList>
    </citation>
    <scope>NUCLEOTIDE SEQUENCE [LARGE SCALE GENOMIC DNA]</scope>
    <source>
        <strain evidence="3 4">CGMCC 1.12710</strain>
    </source>
</reference>
<sequence length="332" mass="37302">MREILARTRRAVHVPAMRDFPEPRFVDAGGVRLATYEAGEGPAAILLHGWPELAYSWKNQIPALAGAGWRAVAVDLKGFGLSDAPPEKELYDCERMSADFAALLDALGLEKAVFIGHDWGGALVWSMAQLRPERVAGVVSVCTPAYPRAPAPPLDIIAERLTPDHYFIRFQPEGFAEALFESDVERFFAFVFRKPVPREVWPRLIPHVFDLPARFAEGGRAEPEALVMGPEDLRVYVEAYARTGFRGGINLYRNINRNWALMEGRDETVRAPALWIGAELDLFLPPEAAQGMERIVPDLEKHVLSGCGHWVMWEKPAELNALLLDWLERRVR</sequence>
<dbReference type="Proteomes" id="UP000198346">
    <property type="component" value="Unassembled WGS sequence"/>
</dbReference>